<organism evidence="1">
    <name type="scientific">marine sediment metagenome</name>
    <dbReference type="NCBI Taxonomy" id="412755"/>
    <lineage>
        <taxon>unclassified sequences</taxon>
        <taxon>metagenomes</taxon>
        <taxon>ecological metagenomes</taxon>
    </lineage>
</organism>
<reference evidence="1" key="1">
    <citation type="journal article" date="2014" name="Front. Microbiol.">
        <title>High frequency of phylogenetically diverse reductive dehalogenase-homologous genes in deep subseafloor sedimentary metagenomes.</title>
        <authorList>
            <person name="Kawai M."/>
            <person name="Futagami T."/>
            <person name="Toyoda A."/>
            <person name="Takaki Y."/>
            <person name="Nishi S."/>
            <person name="Hori S."/>
            <person name="Arai W."/>
            <person name="Tsubouchi T."/>
            <person name="Morono Y."/>
            <person name="Uchiyama I."/>
            <person name="Ito T."/>
            <person name="Fujiyama A."/>
            <person name="Inagaki F."/>
            <person name="Takami H."/>
        </authorList>
    </citation>
    <scope>NUCLEOTIDE SEQUENCE</scope>
    <source>
        <strain evidence="1">Expedition CK06-06</strain>
    </source>
</reference>
<protein>
    <submittedName>
        <fullName evidence="1">Uncharacterized protein</fullName>
    </submittedName>
</protein>
<proteinExistence type="predicted"/>
<accession>X0Y9N1</accession>
<dbReference type="EMBL" id="BARS01053930">
    <property type="protein sequence ID" value="GAG43987.1"/>
    <property type="molecule type" value="Genomic_DNA"/>
</dbReference>
<dbReference type="AlphaFoldDB" id="X0Y9N1"/>
<gene>
    <name evidence="1" type="ORF">S01H1_79935</name>
</gene>
<feature type="non-terminal residue" evidence="1">
    <location>
        <position position="1"/>
    </location>
</feature>
<comment type="caution">
    <text evidence="1">The sequence shown here is derived from an EMBL/GenBank/DDBJ whole genome shotgun (WGS) entry which is preliminary data.</text>
</comment>
<sequence>CIIRESVVWPGVTVPGRSDLVRTVAGRSASIKLA</sequence>
<evidence type="ECO:0000313" key="1">
    <source>
        <dbReference type="EMBL" id="GAG43987.1"/>
    </source>
</evidence>
<name>X0Y9N1_9ZZZZ</name>